<reference evidence="2" key="1">
    <citation type="submission" date="2016-11" db="UniProtKB">
        <authorList>
            <consortium name="WormBaseParasite"/>
        </authorList>
    </citation>
    <scope>IDENTIFICATION</scope>
</reference>
<evidence type="ECO:0000313" key="2">
    <source>
        <dbReference type="WBParaSite" id="Hba_00505"/>
    </source>
</evidence>
<dbReference type="WBParaSite" id="Hba_00505">
    <property type="protein sequence ID" value="Hba_00505"/>
    <property type="gene ID" value="Hba_00505"/>
</dbReference>
<sequence>MEPQRVQIGMLLIGQRALALNLRSLSTTSDEVKLTSMREVGRCKSKILKELKVLYRKTCKVKVLLKIIIMTVHVLNSAFIADPKNPRRVHYCQPKSAARALIYKNVITVYNNFRRKTTGLCKLDLLNDSQISSYTLFYL</sequence>
<name>A0A1I7W784_HETBA</name>
<dbReference type="AlphaFoldDB" id="A0A1I7W784"/>
<keyword evidence="1" id="KW-1185">Reference proteome</keyword>
<protein>
    <submittedName>
        <fullName evidence="2">DDE Tnp4 domain-containing protein</fullName>
    </submittedName>
</protein>
<organism evidence="1 2">
    <name type="scientific">Heterorhabditis bacteriophora</name>
    <name type="common">Entomopathogenic nematode worm</name>
    <dbReference type="NCBI Taxonomy" id="37862"/>
    <lineage>
        <taxon>Eukaryota</taxon>
        <taxon>Metazoa</taxon>
        <taxon>Ecdysozoa</taxon>
        <taxon>Nematoda</taxon>
        <taxon>Chromadorea</taxon>
        <taxon>Rhabditida</taxon>
        <taxon>Rhabditina</taxon>
        <taxon>Rhabditomorpha</taxon>
        <taxon>Strongyloidea</taxon>
        <taxon>Heterorhabditidae</taxon>
        <taxon>Heterorhabditis</taxon>
    </lineage>
</organism>
<proteinExistence type="predicted"/>
<accession>A0A1I7W784</accession>
<evidence type="ECO:0000313" key="1">
    <source>
        <dbReference type="Proteomes" id="UP000095283"/>
    </source>
</evidence>
<dbReference type="Proteomes" id="UP000095283">
    <property type="component" value="Unplaced"/>
</dbReference>